<evidence type="ECO:0000313" key="2">
    <source>
        <dbReference type="EMBL" id="CRL20773.1"/>
    </source>
</evidence>
<accession>A0A0G4P3C8</accession>
<sequence length="146" mass="16291">MAGSLGRFVEEQQMENGLHFELDGAGALVEPQSASRQVVNFDDSQENRLDFSHLDPVPDVSNDPSYMPSSRSQQMAANKDGLRRFTRLRKPSQAYIESLASRSFFDTNVLQFLADSPDVLLNLFSAATSKWPFDIGTCTIPKTRTD</sequence>
<gene>
    <name evidence="2" type="ORF">PCAMFM013_S004g000714</name>
</gene>
<dbReference type="AlphaFoldDB" id="A0A0G4P3C8"/>
<protein>
    <submittedName>
        <fullName evidence="2">Str. FM013</fullName>
    </submittedName>
</protein>
<feature type="compositionally biased region" description="Polar residues" evidence="1">
    <location>
        <begin position="62"/>
        <end position="74"/>
    </location>
</feature>
<proteinExistence type="predicted"/>
<evidence type="ECO:0000256" key="1">
    <source>
        <dbReference type="SAM" id="MobiDB-lite"/>
    </source>
</evidence>
<reference evidence="2 3" key="1">
    <citation type="journal article" date="2014" name="Nat. Commun.">
        <title>Multiple recent horizontal transfers of a large genomic region in cheese making fungi.</title>
        <authorList>
            <person name="Cheeseman K."/>
            <person name="Ropars J."/>
            <person name="Renault P."/>
            <person name="Dupont J."/>
            <person name="Gouzy J."/>
            <person name="Branca A."/>
            <person name="Abraham A.L."/>
            <person name="Ceppi M."/>
            <person name="Conseiller E."/>
            <person name="Debuchy R."/>
            <person name="Malagnac F."/>
            <person name="Goarin A."/>
            <person name="Silar P."/>
            <person name="Lacoste S."/>
            <person name="Sallet E."/>
            <person name="Bensimon A."/>
            <person name="Giraud T."/>
            <person name="Brygoo Y."/>
        </authorList>
    </citation>
    <scope>NUCLEOTIDE SEQUENCE [LARGE SCALE GENOMIC DNA]</scope>
    <source>
        <strain evidence="3">FM 013</strain>
    </source>
</reference>
<organism evidence="2 3">
    <name type="scientific">Penicillium camemberti (strain FM 013)</name>
    <dbReference type="NCBI Taxonomy" id="1429867"/>
    <lineage>
        <taxon>Eukaryota</taxon>
        <taxon>Fungi</taxon>
        <taxon>Dikarya</taxon>
        <taxon>Ascomycota</taxon>
        <taxon>Pezizomycotina</taxon>
        <taxon>Eurotiomycetes</taxon>
        <taxon>Eurotiomycetidae</taxon>
        <taxon>Eurotiales</taxon>
        <taxon>Aspergillaceae</taxon>
        <taxon>Penicillium</taxon>
    </lineage>
</organism>
<evidence type="ECO:0000313" key="3">
    <source>
        <dbReference type="Proteomes" id="UP000053732"/>
    </source>
</evidence>
<dbReference type="EMBL" id="HG793137">
    <property type="protein sequence ID" value="CRL20773.1"/>
    <property type="molecule type" value="Genomic_DNA"/>
</dbReference>
<keyword evidence="3" id="KW-1185">Reference proteome</keyword>
<name>A0A0G4P3C8_PENC3</name>
<feature type="region of interest" description="Disordered" evidence="1">
    <location>
        <begin position="46"/>
        <end position="74"/>
    </location>
</feature>
<dbReference type="Proteomes" id="UP000053732">
    <property type="component" value="Unassembled WGS sequence"/>
</dbReference>